<sequence length="137" mass="15628">MLTDTSLTVRHIFENNHNWGAFYLAEKDNLRDVEIAEVNKMLSCKDESRGFFAYRCEHCGTTLIVHFGCNSRICSNCGKNHTDKWAKSLQNALFNVPHRHAVLTIPDALWPIVRNNRVLLKVLMDAAITAINDTISR</sequence>
<evidence type="ECO:0000313" key="2">
    <source>
        <dbReference type="Proteomes" id="UP000248329"/>
    </source>
</evidence>
<dbReference type="EMBL" id="PQXF01000005">
    <property type="protein sequence ID" value="PXF61520.1"/>
    <property type="molecule type" value="Genomic_DNA"/>
</dbReference>
<reference evidence="1" key="1">
    <citation type="submission" date="2018-01" db="EMBL/GenBank/DDBJ databases">
        <authorList>
            <person name="Krukenberg V."/>
        </authorList>
    </citation>
    <scope>NUCLEOTIDE SEQUENCE</scope>
    <source>
        <strain evidence="1">E20ANME2</strain>
    </source>
</reference>
<protein>
    <submittedName>
        <fullName evidence="1">IS91 family transposase ISMbu9</fullName>
    </submittedName>
</protein>
<proteinExistence type="predicted"/>
<organism evidence="1 2">
    <name type="scientific">Candidatus Methanogaster sp</name>
    <dbReference type="NCBI Taxonomy" id="3386292"/>
    <lineage>
        <taxon>Archaea</taxon>
        <taxon>Methanobacteriati</taxon>
        <taxon>Methanobacteriota</taxon>
        <taxon>Stenosarchaea group</taxon>
        <taxon>Methanomicrobia</taxon>
        <taxon>Methanosarcinales</taxon>
        <taxon>ANME-2 cluster</taxon>
        <taxon>Candidatus Methanogasteraceae</taxon>
        <taxon>Candidatus Methanogaster</taxon>
    </lineage>
</organism>
<evidence type="ECO:0000313" key="1">
    <source>
        <dbReference type="EMBL" id="PXF61520.1"/>
    </source>
</evidence>
<feature type="non-terminal residue" evidence="1">
    <location>
        <position position="137"/>
    </location>
</feature>
<accession>A0AC61L5B5</accession>
<comment type="caution">
    <text evidence="1">The sequence shown here is derived from an EMBL/GenBank/DDBJ whole genome shotgun (WGS) entry which is preliminary data.</text>
</comment>
<dbReference type="Proteomes" id="UP000248329">
    <property type="component" value="Unassembled WGS sequence"/>
</dbReference>
<gene>
    <name evidence="1" type="ORF">C4B59_04315</name>
</gene>
<name>A0AC61L5B5_9EURY</name>